<dbReference type="AlphaFoldDB" id="A0A5D3AML7"/>
<proteinExistence type="predicted"/>
<reference evidence="2 3" key="1">
    <citation type="submission" date="2017-05" db="EMBL/GenBank/DDBJ databases">
        <title>The Genome Sequence of Tsuchiyaea wingfieldii DSM 27421.</title>
        <authorList>
            <person name="Cuomo C."/>
            <person name="Passer A."/>
            <person name="Billmyre B."/>
            <person name="Heitman J."/>
        </authorList>
    </citation>
    <scope>NUCLEOTIDE SEQUENCE [LARGE SCALE GENOMIC DNA]</scope>
    <source>
        <strain evidence="2 3">DSM 27421</strain>
    </source>
</reference>
<evidence type="ECO:0000256" key="1">
    <source>
        <dbReference type="SAM" id="MobiDB-lite"/>
    </source>
</evidence>
<sequence>MSGTALGGTPVLRQSLPRSPGSHPERGIHLRSWAVPTSRLTLHAYTSRTGRWRPSSFPTPKTDPTHQGVLIALPRGVDPAVCPVRALRGLRAMYPAPPTVPLFSLAGGAPFLPSPSRDRLIPQPRAPPSWFHAAVHWAGRRGRWKGDSLLRYIQHSPAENQTLVSSTYHSNPSPLAPLPGVVPPAAVFEPHA</sequence>
<accession>A0A5D3AML7</accession>
<feature type="region of interest" description="Disordered" evidence="1">
    <location>
        <begin position="1"/>
        <end position="27"/>
    </location>
</feature>
<dbReference type="EMBL" id="NIDF01000285">
    <property type="protein sequence ID" value="TYJ51293.1"/>
    <property type="molecule type" value="Genomic_DNA"/>
</dbReference>
<protein>
    <submittedName>
        <fullName evidence="2">Uncharacterized protein</fullName>
    </submittedName>
</protein>
<evidence type="ECO:0000313" key="2">
    <source>
        <dbReference type="EMBL" id="TYJ51293.1"/>
    </source>
</evidence>
<gene>
    <name evidence="2" type="ORF">B9479_008142</name>
</gene>
<dbReference type="Proteomes" id="UP000322245">
    <property type="component" value="Unassembled WGS sequence"/>
</dbReference>
<keyword evidence="3" id="KW-1185">Reference proteome</keyword>
<comment type="caution">
    <text evidence="2">The sequence shown here is derived from an EMBL/GenBank/DDBJ whole genome shotgun (WGS) entry which is preliminary data.</text>
</comment>
<name>A0A5D3AML7_9TREE</name>
<evidence type="ECO:0000313" key="3">
    <source>
        <dbReference type="Proteomes" id="UP000322245"/>
    </source>
</evidence>
<organism evidence="2 3">
    <name type="scientific">Cryptococcus floricola</name>
    <dbReference type="NCBI Taxonomy" id="2591691"/>
    <lineage>
        <taxon>Eukaryota</taxon>
        <taxon>Fungi</taxon>
        <taxon>Dikarya</taxon>
        <taxon>Basidiomycota</taxon>
        <taxon>Agaricomycotina</taxon>
        <taxon>Tremellomycetes</taxon>
        <taxon>Tremellales</taxon>
        <taxon>Cryptococcaceae</taxon>
        <taxon>Cryptococcus</taxon>
    </lineage>
</organism>